<name>A0A7I9XY34_9MYCO</name>
<gene>
    <name evidence="2" type="ORF">MBOT_20760</name>
</gene>
<keyword evidence="3" id="KW-1185">Reference proteome</keyword>
<evidence type="ECO:0000256" key="1">
    <source>
        <dbReference type="SAM" id="MobiDB-lite"/>
    </source>
</evidence>
<dbReference type="AlphaFoldDB" id="A0A7I9XY34"/>
<proteinExistence type="predicted"/>
<dbReference type="Proteomes" id="UP000465361">
    <property type="component" value="Unassembled WGS sequence"/>
</dbReference>
<accession>A0A7I9XY34</accession>
<reference evidence="2 3" key="1">
    <citation type="journal article" date="2019" name="Emerg. Microbes Infect.">
        <title>Comprehensive subspecies identification of 175 nontuberculous mycobacteria species based on 7547 genomic profiles.</title>
        <authorList>
            <person name="Matsumoto Y."/>
            <person name="Kinjo T."/>
            <person name="Motooka D."/>
            <person name="Nabeya D."/>
            <person name="Jung N."/>
            <person name="Uechi K."/>
            <person name="Horii T."/>
            <person name="Iida T."/>
            <person name="Fujita J."/>
            <person name="Nakamura S."/>
        </authorList>
    </citation>
    <scope>NUCLEOTIDE SEQUENCE [LARGE SCALE GENOMIC DNA]</scope>
    <source>
        <strain evidence="2 3">JCM 17322</strain>
    </source>
</reference>
<sequence length="234" mass="25689">MTTYPLIYATNDATILPQGAADLLDGAMPTIKFTSPDGNSKFTLCGPEAPWPGIQDGILLVDGLSGVTPGFKHIDLKGARQPGVTWTYTMYDTCNLTMRLQAHATTPQGMSRLVSEWIGAWNPNLQGSLEYWTVDRGYWWFPAGASRGRIRSQLPRLVLHQEFTQKIRNDLAFWLGVPWTDTFRVTRRGGPARAPAGCSWATSVTRTAGPPSCATREPKTGPRSVSPTAPARQR</sequence>
<dbReference type="RefSeq" id="WP_163756979.1">
    <property type="nucleotide sequence ID" value="NZ_BLKW01000004.1"/>
</dbReference>
<evidence type="ECO:0000313" key="2">
    <source>
        <dbReference type="EMBL" id="GFG74711.1"/>
    </source>
</evidence>
<feature type="region of interest" description="Disordered" evidence="1">
    <location>
        <begin position="189"/>
        <end position="234"/>
    </location>
</feature>
<evidence type="ECO:0000313" key="3">
    <source>
        <dbReference type="Proteomes" id="UP000465361"/>
    </source>
</evidence>
<comment type="caution">
    <text evidence="2">The sequence shown here is derived from an EMBL/GenBank/DDBJ whole genome shotgun (WGS) entry which is preliminary data.</text>
</comment>
<dbReference type="EMBL" id="BLKW01000004">
    <property type="protein sequence ID" value="GFG74711.1"/>
    <property type="molecule type" value="Genomic_DNA"/>
</dbReference>
<organism evidence="2 3">
    <name type="scientific">Mycobacterium botniense</name>
    <dbReference type="NCBI Taxonomy" id="84962"/>
    <lineage>
        <taxon>Bacteria</taxon>
        <taxon>Bacillati</taxon>
        <taxon>Actinomycetota</taxon>
        <taxon>Actinomycetes</taxon>
        <taxon>Mycobacteriales</taxon>
        <taxon>Mycobacteriaceae</taxon>
        <taxon>Mycobacterium</taxon>
    </lineage>
</organism>
<protein>
    <submittedName>
        <fullName evidence="2">Uncharacterized protein</fullName>
    </submittedName>
</protein>